<reference evidence="4" key="2">
    <citation type="submission" date="2020-11" db="EMBL/GenBank/DDBJ databases">
        <authorList>
            <person name="McCartney M.A."/>
            <person name="Auch B."/>
            <person name="Kono T."/>
            <person name="Mallez S."/>
            <person name="Becker A."/>
            <person name="Gohl D.M."/>
            <person name="Silverstein K.A.T."/>
            <person name="Koren S."/>
            <person name="Bechman K.B."/>
            <person name="Herman A."/>
            <person name="Abrahante J.E."/>
            <person name="Garbe J."/>
        </authorList>
    </citation>
    <scope>NUCLEOTIDE SEQUENCE</scope>
    <source>
        <strain evidence="4">Duluth1</strain>
        <tissue evidence="4">Whole animal</tissue>
    </source>
</reference>
<feature type="coiled-coil region" evidence="1">
    <location>
        <begin position="1000"/>
        <end position="1084"/>
    </location>
</feature>
<evidence type="ECO:0000313" key="4">
    <source>
        <dbReference type="EMBL" id="KAH3746318.1"/>
    </source>
</evidence>
<proteinExistence type="predicted"/>
<dbReference type="InterPro" id="IPR011029">
    <property type="entry name" value="DEATH-like_dom_sf"/>
</dbReference>
<dbReference type="InterPro" id="IPR000488">
    <property type="entry name" value="Death_dom"/>
</dbReference>
<protein>
    <recommendedName>
        <fullName evidence="3">Death domain-containing protein</fullName>
    </recommendedName>
</protein>
<dbReference type="PROSITE" id="PS50017">
    <property type="entry name" value="DEATH_DOMAIN"/>
    <property type="match status" value="2"/>
</dbReference>
<accession>A0A9D4I3M6</accession>
<evidence type="ECO:0000259" key="3">
    <source>
        <dbReference type="PROSITE" id="PS50017"/>
    </source>
</evidence>
<feature type="region of interest" description="Disordered" evidence="2">
    <location>
        <begin position="804"/>
        <end position="832"/>
    </location>
</feature>
<dbReference type="EMBL" id="JAIWYP010000010">
    <property type="protein sequence ID" value="KAH3746318.1"/>
    <property type="molecule type" value="Genomic_DNA"/>
</dbReference>
<dbReference type="Gene3D" id="1.10.533.10">
    <property type="entry name" value="Death Domain, Fas"/>
    <property type="match status" value="2"/>
</dbReference>
<dbReference type="Pfam" id="PF00531">
    <property type="entry name" value="Death"/>
    <property type="match status" value="2"/>
</dbReference>
<feature type="compositionally biased region" description="Basic and acidic residues" evidence="2">
    <location>
        <begin position="823"/>
        <end position="832"/>
    </location>
</feature>
<sequence length="1809" mass="200660">MSEEALLKSTSDIKTGCVESSENLNCSPNEEGTSIDSSLQRESDPVFLPNDNSTQINQSVENTGAQLKTENLNNENTDDDIDHRTLKINATSNLEPIYQIDSELEGVHTDANENFQKSADAIATQRDIYFIETEAKQEENEVLNVADERNGEPDLTFETQQQVTLDEKTEPVKETSEEQNSVERVFDNSKLFREIVDGEQGDKDVLDRNLETHTDSLTQSGNHNPVNIETDITINDTKEALNINEADVQQSVDEPKYNTEPISKTTNHVYESSIKTNSSGNEIVNSLENTTGLDDSTRSEDNGILACNVDSLNESTEVLICDSERETSRLEDATKNYVAESVFESNPSSEIGIDQEIPESLTQDECSNNTTDTTGPTQSDSVQTTAIKNDIETQTVDESQLGIVNNQAESLTNTTSVDDSVQTPVPSEVALIVETIPDTSQVSDSCVAMDTSIIGNNIDESSYVEIHQQETHISTETETCTTSNISSYPTDSEGKNFTNIPKVEGANEKDSSTNQPENGEGFDETLTKVIIDKDGIPRVSQTDLTENQAVEASPLSHEGNDDTVQTSVTTEVILTDEAYTENSQKAEDNCVPRETSVIENSLDESSLIATQQQETRVSADTDVLPTSYISGSPTVEGINEEDSEINLTDNGEGIDETLTKVIIDEEGYPHVSQTDLKGDQVVKDLPVSQEGDEEADTGTDIAVEEVTHLKVSAAESSMDVDHMASSEVSISIDNNTVEMSDGTNEINYQDDFEEEPNIMETPDQTNENDMPSTIPIENEPDYAVAAREELNEASNTLEYSNINHKNLTSDNAEATAESTYSEGSEKGDRSEAINEGEQLLPVKQELSPLEQLLQRNVTIDGDMSSIPEYEAKLTNLMKSMDDVLKHNLEILKMQSLKDFTADLGKFRGDMQTINDAFIKCSTMSENITYVLKELRQATEEVKSQILRKFHQEDLSSWIDNAVENDKAREMLQETIQAEERRCLAKAAEARHAAAVASTGVAQAQQLVAELEALAADADAQAKSAAAMAAAAVVAAEEARVAAVEKRRAEEEATRRAEEKARIKAEEEEKRKAEEEMKIAQEAARKGTDIEGERKTFMEEKAIKEAERKNPKNWPCYTYDGNGTDFKPSVACIIRAIEGSLRKTDVTCKCVDQSTGVLALGESEELVSNIIEIQQTDENLQLHFEESMSIAFPISLSRLPTGKETVIRKQGHDGVWRVLPASDTHFEDYKELKFVDCRSATFGVFAVIMRPKRDQLTFTRRGNKPTCSFDSRLFFLNRRGTVKHNVNVELEVNPLDMNLVPDLRARAPRECEDLLTASSIITLRAPPDFVLQKPLTVTVPLPQIQKRPTTSLAKEMRTADLRPLTARPSEPTEGDETESVHVLCRDIKGGWTILRDVNIISHTNKDVVNFDLMEFRERYILLRTKPDKRDAAVEKMATLVEQASLRRNVKIILRQRNTNILDVKVACAISNAAERTMKSLGEEGYTEGPTPSGDVSLREGQELFMRFRGNLECATKSPRLSLIFNSNIRAVTRFLVTEKDAYAQKGLNCYRGFVQVFTKALVPRPLVEGAAKNAVPEMVEAEILLTELLVELPKPEVTPPQPLATAPIFIKEGPMTNGVLRMLAGQLGNEWRELAAALSVPRMRIQAILRQHVNLDTADTRYDMLVTWAKRVPRSIDKVQVLSEALEGCGRKDLAEEVRQKGQRYKQQRFICARVSHLKQAFVKVAKANEVFGNWKVFAKKLGVRVDDIERIEARGGSGQEMCYSSLEAWQTTAGEDATITTLANHLRSDHQEKLSRDVESIGLMGALMS</sequence>
<evidence type="ECO:0000256" key="1">
    <source>
        <dbReference type="SAM" id="Coils"/>
    </source>
</evidence>
<keyword evidence="1" id="KW-0175">Coiled coil</keyword>
<reference evidence="4" key="1">
    <citation type="journal article" date="2019" name="bioRxiv">
        <title>The Genome of the Zebra Mussel, Dreissena polymorpha: A Resource for Invasive Species Research.</title>
        <authorList>
            <person name="McCartney M.A."/>
            <person name="Auch B."/>
            <person name="Kono T."/>
            <person name="Mallez S."/>
            <person name="Zhang Y."/>
            <person name="Obille A."/>
            <person name="Becker A."/>
            <person name="Abrahante J.E."/>
            <person name="Garbe J."/>
            <person name="Badalamenti J.P."/>
            <person name="Herman A."/>
            <person name="Mangelson H."/>
            <person name="Liachko I."/>
            <person name="Sullivan S."/>
            <person name="Sone E.D."/>
            <person name="Koren S."/>
            <person name="Silverstein K.A.T."/>
            <person name="Beckman K.B."/>
            <person name="Gohl D.M."/>
        </authorList>
    </citation>
    <scope>NUCLEOTIDE SEQUENCE</scope>
    <source>
        <strain evidence="4">Duluth1</strain>
        <tissue evidence="4">Whole animal</tissue>
    </source>
</reference>
<gene>
    <name evidence="4" type="ORF">DPMN_180725</name>
</gene>
<feature type="domain" description="Death" evidence="3">
    <location>
        <begin position="1615"/>
        <end position="1701"/>
    </location>
</feature>
<organism evidence="4 5">
    <name type="scientific">Dreissena polymorpha</name>
    <name type="common">Zebra mussel</name>
    <name type="synonym">Mytilus polymorpha</name>
    <dbReference type="NCBI Taxonomy" id="45954"/>
    <lineage>
        <taxon>Eukaryota</taxon>
        <taxon>Metazoa</taxon>
        <taxon>Spiralia</taxon>
        <taxon>Lophotrochozoa</taxon>
        <taxon>Mollusca</taxon>
        <taxon>Bivalvia</taxon>
        <taxon>Autobranchia</taxon>
        <taxon>Heteroconchia</taxon>
        <taxon>Euheterodonta</taxon>
        <taxon>Imparidentia</taxon>
        <taxon>Neoheterodontei</taxon>
        <taxon>Myida</taxon>
        <taxon>Dreissenoidea</taxon>
        <taxon>Dreissenidae</taxon>
        <taxon>Dreissena</taxon>
    </lineage>
</organism>
<feature type="region of interest" description="Disordered" evidence="2">
    <location>
        <begin position="363"/>
        <end position="382"/>
    </location>
</feature>
<dbReference type="SMART" id="SM00005">
    <property type="entry name" value="DEATH"/>
    <property type="match status" value="2"/>
</dbReference>
<feature type="compositionally biased region" description="Low complexity" evidence="2">
    <location>
        <begin position="476"/>
        <end position="487"/>
    </location>
</feature>
<evidence type="ECO:0000256" key="2">
    <source>
        <dbReference type="SAM" id="MobiDB-lite"/>
    </source>
</evidence>
<dbReference type="CDD" id="cd01670">
    <property type="entry name" value="Death"/>
    <property type="match status" value="1"/>
</dbReference>
<feature type="domain" description="Death" evidence="3">
    <location>
        <begin position="1733"/>
        <end position="1802"/>
    </location>
</feature>
<name>A0A9D4I3M6_DREPO</name>
<dbReference type="GO" id="GO:0007165">
    <property type="term" value="P:signal transduction"/>
    <property type="evidence" value="ECO:0007669"/>
    <property type="project" value="InterPro"/>
</dbReference>
<feature type="region of interest" description="Disordered" evidence="2">
    <location>
        <begin position="474"/>
        <end position="522"/>
    </location>
</feature>
<dbReference type="Gene3D" id="2.60.220.30">
    <property type="match status" value="1"/>
</dbReference>
<feature type="compositionally biased region" description="Polar residues" evidence="2">
    <location>
        <begin position="19"/>
        <end position="38"/>
    </location>
</feature>
<dbReference type="PANTHER" id="PTHR28336:SF4">
    <property type="entry name" value="DEATH DOMAIN-CONTAINING PROTEIN 1"/>
    <property type="match status" value="1"/>
</dbReference>
<keyword evidence="5" id="KW-1185">Reference proteome</keyword>
<dbReference type="PANTHER" id="PTHR28336">
    <property type="entry name" value="BA1-643"/>
    <property type="match status" value="1"/>
</dbReference>
<feature type="compositionally biased region" description="Polar residues" evidence="2">
    <location>
        <begin position="804"/>
        <end position="822"/>
    </location>
</feature>
<dbReference type="SUPFAM" id="SSF47986">
    <property type="entry name" value="DEATH domain"/>
    <property type="match status" value="2"/>
</dbReference>
<evidence type="ECO:0000313" key="5">
    <source>
        <dbReference type="Proteomes" id="UP000828390"/>
    </source>
</evidence>
<feature type="region of interest" description="Disordered" evidence="2">
    <location>
        <begin position="19"/>
        <end position="40"/>
    </location>
</feature>
<dbReference type="Proteomes" id="UP000828390">
    <property type="component" value="Unassembled WGS sequence"/>
</dbReference>
<comment type="caution">
    <text evidence="4">The sequence shown here is derived from an EMBL/GenBank/DDBJ whole genome shotgun (WGS) entry which is preliminary data.</text>
</comment>